<keyword evidence="9" id="KW-0677">Repeat</keyword>
<dbReference type="InterPro" id="IPR000700">
    <property type="entry name" value="PAS-assoc_C"/>
</dbReference>
<dbReference type="Pfam" id="PF08448">
    <property type="entry name" value="PAS_4"/>
    <property type="match status" value="1"/>
</dbReference>
<dbReference type="InterPro" id="IPR001610">
    <property type="entry name" value="PAC"/>
</dbReference>
<dbReference type="Gene3D" id="3.30.565.10">
    <property type="entry name" value="Histidine kinase-like ATPase, C-terminal domain"/>
    <property type="match status" value="1"/>
</dbReference>
<dbReference type="PROSITE" id="PS50113">
    <property type="entry name" value="PAC"/>
    <property type="match status" value="1"/>
</dbReference>
<dbReference type="RefSeq" id="WP_377049513.1">
    <property type="nucleotide sequence ID" value="NZ_JBHLVZ010000005.1"/>
</dbReference>
<sequence length="642" mass="69953">MNEFTASPGWPPGGGITAALARATDWSSTPLGDESGWPPGFRTAVELCLASAFPCFVSWGEGLVQIYNDAAIPLVGERHPEAFARPLSEFWPYAWEVIRPLVAEVTERGETVSREDFAVRSTGGDQKDERYTFSCSPLRDATGKVAGLFSTVIQTTRRVRAEGNLRDNEARGAFLLALADRLRPLGDPEAIMEAGSEMVRGHLGLASASVGAPGAADGDGTTAARPGPGAASAPPPAGGRDVFVEGAPGGPPARAAIPLHKAGRLAAWFHAVDTGPRAWRPAERVLLRDAAERIWEAAEHARAEAMAREGQRRLRSLVEGIPQLVWRASEGGEWTWSSPQWRAYTGLPEAEALGHGWLAALHPEDREAAMAAWRQSETSEGFEAEFRILRRGDMCYRWFQTRATPVRDENGTVVEWLGTSTDVDELRRMGQHQRLLLGELQHRVRNTLSVIRSIIRRTVQASGNLDDLAMHLDGRIDAFSRVQAAVTRNPERGIDLAQLVADELLAFSAREGRQVRIEGPAVTLRPKAAETMALAIHELATNAIKFGALSAPQGRVDVDWEARLAGETPRLIFCWRESGLGAVGLPEHHGFGTEMFERTLPYELNAEVRHDFVQDGLRCTISLPLSDRLVKEETLAALGLAG</sequence>
<evidence type="ECO:0000259" key="18">
    <source>
        <dbReference type="PROSITE" id="PS50113"/>
    </source>
</evidence>
<proteinExistence type="predicted"/>
<dbReference type="PANTHER" id="PTHR41523:SF8">
    <property type="entry name" value="ETHYLENE RESPONSE SENSOR PROTEIN"/>
    <property type="match status" value="1"/>
</dbReference>
<evidence type="ECO:0000256" key="10">
    <source>
        <dbReference type="ARBA" id="ARBA00022741"/>
    </source>
</evidence>
<dbReference type="Gene3D" id="3.30.450.20">
    <property type="entry name" value="PAS domain"/>
    <property type="match status" value="2"/>
</dbReference>
<dbReference type="Proteomes" id="UP001589789">
    <property type="component" value="Unassembled WGS sequence"/>
</dbReference>
<dbReference type="EC" id="2.7.13.3" evidence="2"/>
<feature type="domain" description="PAC" evidence="18">
    <location>
        <begin position="382"/>
        <end position="435"/>
    </location>
</feature>
<evidence type="ECO:0000256" key="16">
    <source>
        <dbReference type="SAM" id="MobiDB-lite"/>
    </source>
</evidence>
<feature type="domain" description="PAS" evidence="17">
    <location>
        <begin position="310"/>
        <end position="380"/>
    </location>
</feature>
<dbReference type="SMART" id="SM00911">
    <property type="entry name" value="HWE_HK"/>
    <property type="match status" value="1"/>
</dbReference>
<evidence type="ECO:0000256" key="9">
    <source>
        <dbReference type="ARBA" id="ARBA00022737"/>
    </source>
</evidence>
<dbReference type="InterPro" id="IPR000014">
    <property type="entry name" value="PAS"/>
</dbReference>
<keyword evidence="15" id="KW-0675">Receptor</keyword>
<evidence type="ECO:0000256" key="15">
    <source>
        <dbReference type="ARBA" id="ARBA00023170"/>
    </source>
</evidence>
<evidence type="ECO:0000256" key="1">
    <source>
        <dbReference type="ARBA" id="ARBA00000085"/>
    </source>
</evidence>
<evidence type="ECO:0000313" key="19">
    <source>
        <dbReference type="EMBL" id="MFC0385365.1"/>
    </source>
</evidence>
<feature type="compositionally biased region" description="Low complexity" evidence="16">
    <location>
        <begin position="210"/>
        <end position="232"/>
    </location>
</feature>
<keyword evidence="20" id="KW-1185">Reference proteome</keyword>
<dbReference type="GO" id="GO:0016301">
    <property type="term" value="F:kinase activity"/>
    <property type="evidence" value="ECO:0007669"/>
    <property type="project" value="UniProtKB-KW"/>
</dbReference>
<feature type="region of interest" description="Disordered" evidence="16">
    <location>
        <begin position="210"/>
        <end position="240"/>
    </location>
</feature>
<keyword evidence="7" id="KW-0288">FMN</keyword>
<dbReference type="InterPro" id="IPR036890">
    <property type="entry name" value="HATPase_C_sf"/>
</dbReference>
<dbReference type="InterPro" id="IPR035965">
    <property type="entry name" value="PAS-like_dom_sf"/>
</dbReference>
<keyword evidence="14" id="KW-0843">Virulence</keyword>
<dbReference type="Pfam" id="PF07536">
    <property type="entry name" value="HWE_HK"/>
    <property type="match status" value="1"/>
</dbReference>
<evidence type="ECO:0000256" key="11">
    <source>
        <dbReference type="ARBA" id="ARBA00022777"/>
    </source>
</evidence>
<protein>
    <recommendedName>
        <fullName evidence="2">histidine kinase</fullName>
        <ecNumber evidence="2">2.7.13.3</ecNumber>
    </recommendedName>
</protein>
<dbReference type="InterPro" id="IPR013656">
    <property type="entry name" value="PAS_4"/>
</dbReference>
<evidence type="ECO:0000259" key="17">
    <source>
        <dbReference type="PROSITE" id="PS50112"/>
    </source>
</evidence>
<keyword evidence="8" id="KW-0808">Transferase</keyword>
<evidence type="ECO:0000256" key="3">
    <source>
        <dbReference type="ARBA" id="ARBA00022543"/>
    </source>
</evidence>
<accession>A0ABV6IP57</accession>
<dbReference type="SUPFAM" id="SSF55785">
    <property type="entry name" value="PYP-like sensor domain (PAS domain)"/>
    <property type="match status" value="2"/>
</dbReference>
<dbReference type="InterPro" id="IPR011102">
    <property type="entry name" value="Sig_transdc_His_kinase_HWE"/>
</dbReference>
<name>A0ABV6IP57_9PROT</name>
<dbReference type="SMART" id="SM00086">
    <property type="entry name" value="PAC"/>
    <property type="match status" value="1"/>
</dbReference>
<keyword evidence="13" id="KW-0157">Chromophore</keyword>
<evidence type="ECO:0000256" key="13">
    <source>
        <dbReference type="ARBA" id="ARBA00022991"/>
    </source>
</evidence>
<keyword evidence="12" id="KW-0067">ATP-binding</keyword>
<dbReference type="PROSITE" id="PS50112">
    <property type="entry name" value="PAS"/>
    <property type="match status" value="1"/>
</dbReference>
<evidence type="ECO:0000256" key="12">
    <source>
        <dbReference type="ARBA" id="ARBA00022840"/>
    </source>
</evidence>
<evidence type="ECO:0000256" key="6">
    <source>
        <dbReference type="ARBA" id="ARBA00022630"/>
    </source>
</evidence>
<dbReference type="PANTHER" id="PTHR41523">
    <property type="entry name" value="TWO-COMPONENT SYSTEM SENSOR PROTEIN"/>
    <property type="match status" value="1"/>
</dbReference>
<dbReference type="SMART" id="SM00091">
    <property type="entry name" value="PAS"/>
    <property type="match status" value="1"/>
</dbReference>
<keyword evidence="11 19" id="KW-0418">Kinase</keyword>
<keyword evidence="3" id="KW-0600">Photoreceptor protein</keyword>
<comment type="catalytic activity">
    <reaction evidence="1">
        <text>ATP + protein L-histidine = ADP + protein N-phospho-L-histidine.</text>
        <dbReference type="EC" id="2.7.13.3"/>
    </reaction>
</comment>
<dbReference type="Pfam" id="PF08447">
    <property type="entry name" value="PAS_3"/>
    <property type="match status" value="1"/>
</dbReference>
<dbReference type="NCBIfam" id="TIGR00229">
    <property type="entry name" value="sensory_box"/>
    <property type="match status" value="1"/>
</dbReference>
<gene>
    <name evidence="19" type="ORF">ACFFIC_07325</name>
</gene>
<evidence type="ECO:0000256" key="7">
    <source>
        <dbReference type="ARBA" id="ARBA00022643"/>
    </source>
</evidence>
<evidence type="ECO:0000256" key="8">
    <source>
        <dbReference type="ARBA" id="ARBA00022679"/>
    </source>
</evidence>
<evidence type="ECO:0000313" key="20">
    <source>
        <dbReference type="Proteomes" id="UP001589789"/>
    </source>
</evidence>
<dbReference type="CDD" id="cd00130">
    <property type="entry name" value="PAS"/>
    <property type="match status" value="1"/>
</dbReference>
<keyword evidence="6" id="KW-0285">Flavoprotein</keyword>
<evidence type="ECO:0000256" key="14">
    <source>
        <dbReference type="ARBA" id="ARBA00023026"/>
    </source>
</evidence>
<evidence type="ECO:0000256" key="2">
    <source>
        <dbReference type="ARBA" id="ARBA00012438"/>
    </source>
</evidence>
<dbReference type="InterPro" id="IPR013655">
    <property type="entry name" value="PAS_fold_3"/>
</dbReference>
<keyword evidence="4" id="KW-0597">Phosphoprotein</keyword>
<reference evidence="19 20" key="1">
    <citation type="submission" date="2024-09" db="EMBL/GenBank/DDBJ databases">
        <authorList>
            <person name="Sun Q."/>
            <person name="Mori K."/>
        </authorList>
    </citation>
    <scope>NUCLEOTIDE SEQUENCE [LARGE SCALE GENOMIC DNA]</scope>
    <source>
        <strain evidence="19 20">CCM 7468</strain>
    </source>
</reference>
<comment type="caution">
    <text evidence="19">The sequence shown here is derived from an EMBL/GenBank/DDBJ whole genome shotgun (WGS) entry which is preliminary data.</text>
</comment>
<dbReference type="EMBL" id="JBHLVZ010000005">
    <property type="protein sequence ID" value="MFC0385365.1"/>
    <property type="molecule type" value="Genomic_DNA"/>
</dbReference>
<evidence type="ECO:0000256" key="4">
    <source>
        <dbReference type="ARBA" id="ARBA00022553"/>
    </source>
</evidence>
<keyword evidence="5" id="KW-0716">Sensory transduction</keyword>
<dbReference type="SUPFAM" id="SSF55781">
    <property type="entry name" value="GAF domain-like"/>
    <property type="match status" value="1"/>
</dbReference>
<organism evidence="19 20">
    <name type="scientific">Muricoccus vinaceus</name>
    <dbReference type="NCBI Taxonomy" id="424704"/>
    <lineage>
        <taxon>Bacteria</taxon>
        <taxon>Pseudomonadati</taxon>
        <taxon>Pseudomonadota</taxon>
        <taxon>Alphaproteobacteria</taxon>
        <taxon>Acetobacterales</taxon>
        <taxon>Roseomonadaceae</taxon>
        <taxon>Muricoccus</taxon>
    </lineage>
</organism>
<evidence type="ECO:0000256" key="5">
    <source>
        <dbReference type="ARBA" id="ARBA00022606"/>
    </source>
</evidence>
<keyword evidence="10" id="KW-0547">Nucleotide-binding</keyword>